<sequence>MRSPGEKGEVGGYAKLGKHDMKYIHVLFFCGVEVVSLVVIVYARRCGAKRAVIARIKPDTVAIIPAAETEAAAPIHMGP</sequence>
<dbReference type="Proteomes" id="UP000220836">
    <property type="component" value="Unassembled WGS sequence"/>
</dbReference>
<accession>A0A238KLC2</accession>
<feature type="transmembrane region" description="Helical" evidence="1">
    <location>
        <begin position="23"/>
        <end position="43"/>
    </location>
</feature>
<keyword evidence="1" id="KW-0812">Transmembrane</keyword>
<dbReference type="EMBL" id="FXYH01000009">
    <property type="protein sequence ID" value="SMX43554.1"/>
    <property type="molecule type" value="Genomic_DNA"/>
</dbReference>
<gene>
    <name evidence="2" type="ORF">PEV8663_02701</name>
</gene>
<evidence type="ECO:0000313" key="3">
    <source>
        <dbReference type="Proteomes" id="UP000220836"/>
    </source>
</evidence>
<reference evidence="2 3" key="1">
    <citation type="submission" date="2017-05" db="EMBL/GenBank/DDBJ databases">
        <authorList>
            <person name="Song R."/>
            <person name="Chenine A.L."/>
            <person name="Ruprecht R.M."/>
        </authorList>
    </citation>
    <scope>NUCLEOTIDE SEQUENCE [LARGE SCALE GENOMIC DNA]</scope>
    <source>
        <strain evidence="2 3">CECT 8663</strain>
    </source>
</reference>
<protein>
    <submittedName>
        <fullName evidence="2">Uncharacterized protein</fullName>
    </submittedName>
</protein>
<proteinExistence type="predicted"/>
<keyword evidence="3" id="KW-1185">Reference proteome</keyword>
<keyword evidence="1" id="KW-1133">Transmembrane helix</keyword>
<keyword evidence="1" id="KW-0472">Membrane</keyword>
<evidence type="ECO:0000256" key="1">
    <source>
        <dbReference type="SAM" id="Phobius"/>
    </source>
</evidence>
<organism evidence="2 3">
    <name type="scientific">Pelagimonas varians</name>
    <dbReference type="NCBI Taxonomy" id="696760"/>
    <lineage>
        <taxon>Bacteria</taxon>
        <taxon>Pseudomonadati</taxon>
        <taxon>Pseudomonadota</taxon>
        <taxon>Alphaproteobacteria</taxon>
        <taxon>Rhodobacterales</taxon>
        <taxon>Roseobacteraceae</taxon>
        <taxon>Pelagimonas</taxon>
    </lineage>
</organism>
<name>A0A238KLC2_9RHOB</name>
<evidence type="ECO:0000313" key="2">
    <source>
        <dbReference type="EMBL" id="SMX43554.1"/>
    </source>
</evidence>
<dbReference type="AlphaFoldDB" id="A0A238KLC2"/>